<feature type="compositionally biased region" description="Polar residues" evidence="1">
    <location>
        <begin position="82"/>
        <end position="93"/>
    </location>
</feature>
<feature type="compositionally biased region" description="Acidic residues" evidence="1">
    <location>
        <begin position="25"/>
        <end position="39"/>
    </location>
</feature>
<gene>
    <name evidence="2" type="ORF">TDUB1175_LOCUS1338</name>
</gene>
<feature type="region of interest" description="Disordered" evidence="1">
    <location>
        <begin position="233"/>
        <end position="308"/>
    </location>
</feature>
<dbReference type="AlphaFoldDB" id="A0A7R9VEA1"/>
<sequence length="308" mass="34350">MTSYRYIRSRGVFCTARVSPPYSADDGESSSSDDDEDSESPISVVARSLPPHLQRLIRSPSPSPIPSPSVNRQRPRLWVQAPSPSEASAGNNDSSKRRIYANDYYESDDEDDSDSDNEEEGCIDPAQLHRPSKRPRRIYSTLTVRGTPCWLTAPRTNAVVTFSDPLVTEVRTRPRTAPEERFKLFYRKADEMKFREDYRRERRLMNAVSNRESDGDDISSSDSDDEDLTLAITHQRTNATPEEHNGSATANEATVSCKGANQVSESSSSNGEEEDSDESSTSSPSDEDEEVNVKVDERKQDNALALTA</sequence>
<evidence type="ECO:0000313" key="2">
    <source>
        <dbReference type="EMBL" id="CAD8293169.1"/>
    </source>
</evidence>
<dbReference type="EMBL" id="HBED01002774">
    <property type="protein sequence ID" value="CAD8293169.1"/>
    <property type="molecule type" value="Transcribed_RNA"/>
</dbReference>
<proteinExistence type="predicted"/>
<reference evidence="2" key="1">
    <citation type="submission" date="2021-01" db="EMBL/GenBank/DDBJ databases">
        <authorList>
            <person name="Corre E."/>
            <person name="Pelletier E."/>
            <person name="Niang G."/>
            <person name="Scheremetjew M."/>
            <person name="Finn R."/>
            <person name="Kale V."/>
            <person name="Holt S."/>
            <person name="Cochrane G."/>
            <person name="Meng A."/>
            <person name="Brown T."/>
            <person name="Cohen L."/>
        </authorList>
    </citation>
    <scope>NUCLEOTIDE SEQUENCE</scope>
    <source>
        <strain evidence="2">CCMP147</strain>
    </source>
</reference>
<feature type="compositionally biased region" description="Acidic residues" evidence="1">
    <location>
        <begin position="105"/>
        <end position="122"/>
    </location>
</feature>
<feature type="region of interest" description="Disordered" evidence="1">
    <location>
        <begin position="17"/>
        <end position="134"/>
    </location>
</feature>
<feature type="compositionally biased region" description="Polar residues" evidence="1">
    <location>
        <begin position="233"/>
        <end position="263"/>
    </location>
</feature>
<protein>
    <submittedName>
        <fullName evidence="2">Uncharacterized protein</fullName>
    </submittedName>
</protein>
<accession>A0A7R9VEA1</accession>
<name>A0A7R9VEA1_9STRA</name>
<evidence type="ECO:0000256" key="1">
    <source>
        <dbReference type="SAM" id="MobiDB-lite"/>
    </source>
</evidence>
<organism evidence="2">
    <name type="scientific">Pseudictyota dubia</name>
    <dbReference type="NCBI Taxonomy" id="2749911"/>
    <lineage>
        <taxon>Eukaryota</taxon>
        <taxon>Sar</taxon>
        <taxon>Stramenopiles</taxon>
        <taxon>Ochrophyta</taxon>
        <taxon>Bacillariophyta</taxon>
        <taxon>Mediophyceae</taxon>
        <taxon>Biddulphiophycidae</taxon>
        <taxon>Eupodiscales</taxon>
        <taxon>Odontellaceae</taxon>
        <taxon>Pseudictyota</taxon>
    </lineage>
</organism>
<feature type="compositionally biased region" description="Basic and acidic residues" evidence="1">
    <location>
        <begin position="291"/>
        <end position="301"/>
    </location>
</feature>